<accession>M2RJE2</accession>
<keyword evidence="3" id="KW-1185">Reference proteome</keyword>
<evidence type="ECO:0000313" key="2">
    <source>
        <dbReference type="EMBL" id="EMD38587.1"/>
    </source>
</evidence>
<dbReference type="OrthoDB" id="2507795at2759"/>
<dbReference type="AlphaFoldDB" id="M2RJE2"/>
<name>M2RJE2_CERS8</name>
<feature type="region of interest" description="Disordered" evidence="1">
    <location>
        <begin position="477"/>
        <end position="832"/>
    </location>
</feature>
<feature type="compositionally biased region" description="Acidic residues" evidence="1">
    <location>
        <begin position="621"/>
        <end position="633"/>
    </location>
</feature>
<dbReference type="Proteomes" id="UP000016930">
    <property type="component" value="Unassembled WGS sequence"/>
</dbReference>
<gene>
    <name evidence="2" type="ORF">CERSUDRAFT_113770</name>
</gene>
<dbReference type="Pfam" id="PF10336">
    <property type="entry name" value="DUF2420"/>
    <property type="match status" value="1"/>
</dbReference>
<protein>
    <submittedName>
        <fullName evidence="2">Uncharacterized protein</fullName>
    </submittedName>
</protein>
<sequence length="832" mass="91638">MSMAMTMETYDTQMLDSGDTDMAMYSGTSPWLSVEASMSDEALDADLSVLDPDHQNIEVDMQDYEDGITEFEMTDEQAQSGDFEQELLDVDFLDASRVHTPAFPYQPLADDSLHNSEGMRTAQITVETTPGPTFLAQTETKFSSHFEPAAHPVEPQASEAVHQELIHDAPDAAVAHLIGLEAHAIQLPQSESPASPLPTTDVTQTTVDNAEPPAEDLRRSDGVTPEVVSNVDEDHPGSHSEVISQVQVEGEETAVNPLDTERREVEPTELAHISEQYADPGQAETTDEQSEAAYEQAAEAATSRDPHEISEGVYIDPPPAVLLSLPFVSETVEYCLFNQPHHESGSRSPAGDQEVPEEESYTLLLHHRPTLYYEPLSTVFAALREDEHVQNLANFAEGELVLDAYDIQLAITEDNVHAHEVTLHDINVIHDGSDLHGPLRLQLRAVFPRFITRYHALRDQIARLDIAGIDGTSYPEQYEGYSLDGDSAAVPSTDEQVQHQEQFEQPDLGGADVSDAPAQSDQLHEATEHPEIESHESENPRGEGAEIVSEEVTGDASEFATHTSQEPQEEQEQFEDFREDDEETVEGDGPYEDALDAGEVHRQPDAGEGGEYTEGEHQVELEDDERFGEDLSEELGGNQPVDDGLQDDYYDDGAQPTSAEENRDDTEAETSEHYEQSLERVPDVEDPAQGPDAERDNTDEFASDTFDADVGGLTMTETPFIVTPAEYHSPLPEDDDGTTAPIDVISSENDHDETLPQPDLEPLEFEDWDDPTLTQTDTDASRDAHVLAAESSDTLSSNKAKRRHDEVEQDEDGSRSADYGDAGSPGKRLKHE</sequence>
<feature type="compositionally biased region" description="Polar residues" evidence="1">
    <location>
        <begin position="190"/>
        <end position="208"/>
    </location>
</feature>
<feature type="region of interest" description="Disordered" evidence="1">
    <location>
        <begin position="190"/>
        <end position="306"/>
    </location>
</feature>
<feature type="compositionally biased region" description="Basic and acidic residues" evidence="1">
    <location>
        <begin position="522"/>
        <end position="544"/>
    </location>
</feature>
<organism evidence="2 3">
    <name type="scientific">Ceriporiopsis subvermispora (strain B)</name>
    <name type="common">White-rot fungus</name>
    <name type="synonym">Gelatoporia subvermispora</name>
    <dbReference type="NCBI Taxonomy" id="914234"/>
    <lineage>
        <taxon>Eukaryota</taxon>
        <taxon>Fungi</taxon>
        <taxon>Dikarya</taxon>
        <taxon>Basidiomycota</taxon>
        <taxon>Agaricomycotina</taxon>
        <taxon>Agaricomycetes</taxon>
        <taxon>Polyporales</taxon>
        <taxon>Gelatoporiaceae</taxon>
        <taxon>Gelatoporia</taxon>
    </lineage>
</organism>
<evidence type="ECO:0000313" key="3">
    <source>
        <dbReference type="Proteomes" id="UP000016930"/>
    </source>
</evidence>
<evidence type="ECO:0000256" key="1">
    <source>
        <dbReference type="SAM" id="MobiDB-lite"/>
    </source>
</evidence>
<feature type="compositionally biased region" description="Acidic residues" evidence="1">
    <location>
        <begin position="761"/>
        <end position="770"/>
    </location>
</feature>
<dbReference type="EMBL" id="KB445795">
    <property type="protein sequence ID" value="EMD38587.1"/>
    <property type="molecule type" value="Genomic_DNA"/>
</dbReference>
<feature type="compositionally biased region" description="Low complexity" evidence="1">
    <location>
        <begin position="291"/>
        <end position="301"/>
    </location>
</feature>
<proteinExistence type="predicted"/>
<reference evidence="2 3" key="1">
    <citation type="journal article" date="2012" name="Proc. Natl. Acad. Sci. U.S.A.">
        <title>Comparative genomics of Ceriporiopsis subvermispora and Phanerochaete chrysosporium provide insight into selective ligninolysis.</title>
        <authorList>
            <person name="Fernandez-Fueyo E."/>
            <person name="Ruiz-Duenas F.J."/>
            <person name="Ferreira P."/>
            <person name="Floudas D."/>
            <person name="Hibbett D.S."/>
            <person name="Canessa P."/>
            <person name="Larrondo L.F."/>
            <person name="James T.Y."/>
            <person name="Seelenfreund D."/>
            <person name="Lobos S."/>
            <person name="Polanco R."/>
            <person name="Tello M."/>
            <person name="Honda Y."/>
            <person name="Watanabe T."/>
            <person name="Watanabe T."/>
            <person name="Ryu J.S."/>
            <person name="Kubicek C.P."/>
            <person name="Schmoll M."/>
            <person name="Gaskell J."/>
            <person name="Hammel K.E."/>
            <person name="St John F.J."/>
            <person name="Vanden Wymelenberg A."/>
            <person name="Sabat G."/>
            <person name="Splinter BonDurant S."/>
            <person name="Syed K."/>
            <person name="Yadav J.S."/>
            <person name="Doddapaneni H."/>
            <person name="Subramanian V."/>
            <person name="Lavin J.L."/>
            <person name="Oguiza J.A."/>
            <person name="Perez G."/>
            <person name="Pisabarro A.G."/>
            <person name="Ramirez L."/>
            <person name="Santoyo F."/>
            <person name="Master E."/>
            <person name="Coutinho P.M."/>
            <person name="Henrissat B."/>
            <person name="Lombard V."/>
            <person name="Magnuson J.K."/>
            <person name="Kuees U."/>
            <person name="Hori C."/>
            <person name="Igarashi K."/>
            <person name="Samejima M."/>
            <person name="Held B.W."/>
            <person name="Barry K.W."/>
            <person name="LaButti K.M."/>
            <person name="Lapidus A."/>
            <person name="Lindquist E.A."/>
            <person name="Lucas S.M."/>
            <person name="Riley R."/>
            <person name="Salamov A.A."/>
            <person name="Hoffmeister D."/>
            <person name="Schwenk D."/>
            <person name="Hadar Y."/>
            <person name="Yarden O."/>
            <person name="de Vries R.P."/>
            <person name="Wiebenga A."/>
            <person name="Stenlid J."/>
            <person name="Eastwood D."/>
            <person name="Grigoriev I.V."/>
            <person name="Berka R.M."/>
            <person name="Blanchette R.A."/>
            <person name="Kersten P."/>
            <person name="Martinez A.T."/>
            <person name="Vicuna R."/>
            <person name="Cullen D."/>
        </authorList>
    </citation>
    <scope>NUCLEOTIDE SEQUENCE [LARGE SCALE GENOMIC DNA]</scope>
    <source>
        <strain evidence="2 3">B</strain>
    </source>
</reference>
<feature type="compositionally biased region" description="Basic and acidic residues" evidence="1">
    <location>
        <begin position="670"/>
        <end position="683"/>
    </location>
</feature>
<dbReference type="STRING" id="914234.M2RJE2"/>
<dbReference type="InterPro" id="IPR018822">
    <property type="entry name" value="UPF0646"/>
</dbReference>
<feature type="compositionally biased region" description="Acidic residues" evidence="1">
    <location>
        <begin position="567"/>
        <end position="596"/>
    </location>
</feature>
<dbReference type="HOGENOM" id="CLU_017165_0_0_1"/>